<comment type="caution">
    <text evidence="1">The sequence shown here is derived from an EMBL/GenBank/DDBJ whole genome shotgun (WGS) entry which is preliminary data.</text>
</comment>
<gene>
    <name evidence="1" type="ORF">GWI33_005450</name>
</gene>
<dbReference type="Proteomes" id="UP000625711">
    <property type="component" value="Unassembled WGS sequence"/>
</dbReference>
<name>A0A834IHG5_RHYFE</name>
<accession>A0A834IHG5</accession>
<reference evidence="1" key="1">
    <citation type="submission" date="2020-08" db="EMBL/GenBank/DDBJ databases">
        <title>Genome sequencing and assembly of the red palm weevil Rhynchophorus ferrugineus.</title>
        <authorList>
            <person name="Dias G.B."/>
            <person name="Bergman C.M."/>
            <person name="Manee M."/>
        </authorList>
    </citation>
    <scope>NUCLEOTIDE SEQUENCE</scope>
    <source>
        <strain evidence="1">AA-2017</strain>
        <tissue evidence="1">Whole larva</tissue>
    </source>
</reference>
<sequence>MNKKPINIKDGAYVSCFQMPTWQVDVDFRPSFRSRPRQRRDKLHILKDTTSAHFVAIFKIGRRNTSAGRVAGGPGRSGTRRQYGKVLTLEFEEGSIETGALAGRSELYLSGCRPDDYI</sequence>
<protein>
    <submittedName>
        <fullName evidence="1">Uncharacterized protein</fullName>
    </submittedName>
</protein>
<dbReference type="EMBL" id="JAACXV010000272">
    <property type="protein sequence ID" value="KAF7280850.1"/>
    <property type="molecule type" value="Genomic_DNA"/>
</dbReference>
<dbReference type="AlphaFoldDB" id="A0A834IHG5"/>
<evidence type="ECO:0000313" key="1">
    <source>
        <dbReference type="EMBL" id="KAF7280850.1"/>
    </source>
</evidence>
<organism evidence="1 2">
    <name type="scientific">Rhynchophorus ferrugineus</name>
    <name type="common">Red palm weevil</name>
    <name type="synonym">Curculio ferrugineus</name>
    <dbReference type="NCBI Taxonomy" id="354439"/>
    <lineage>
        <taxon>Eukaryota</taxon>
        <taxon>Metazoa</taxon>
        <taxon>Ecdysozoa</taxon>
        <taxon>Arthropoda</taxon>
        <taxon>Hexapoda</taxon>
        <taxon>Insecta</taxon>
        <taxon>Pterygota</taxon>
        <taxon>Neoptera</taxon>
        <taxon>Endopterygota</taxon>
        <taxon>Coleoptera</taxon>
        <taxon>Polyphaga</taxon>
        <taxon>Cucujiformia</taxon>
        <taxon>Curculionidae</taxon>
        <taxon>Dryophthorinae</taxon>
        <taxon>Rhynchophorus</taxon>
    </lineage>
</organism>
<proteinExistence type="predicted"/>
<evidence type="ECO:0000313" key="2">
    <source>
        <dbReference type="Proteomes" id="UP000625711"/>
    </source>
</evidence>
<keyword evidence="2" id="KW-1185">Reference proteome</keyword>